<feature type="domain" description="NAD/GMP synthase" evidence="8">
    <location>
        <begin position="14"/>
        <end position="255"/>
    </location>
</feature>
<name>A0A246GLA9_9FLAO</name>
<dbReference type="EMBL" id="JAZGZR010000010">
    <property type="protein sequence ID" value="MFK7049334.1"/>
    <property type="molecule type" value="Genomic_DNA"/>
</dbReference>
<evidence type="ECO:0000313" key="12">
    <source>
        <dbReference type="Proteomes" id="UP001621813"/>
    </source>
</evidence>
<evidence type="ECO:0000256" key="2">
    <source>
        <dbReference type="ARBA" id="ARBA00022598"/>
    </source>
</evidence>
<dbReference type="SUPFAM" id="SSF52402">
    <property type="entry name" value="Adenine nucleotide alpha hydrolases-like"/>
    <property type="match status" value="1"/>
</dbReference>
<dbReference type="GO" id="GO:0004359">
    <property type="term" value="F:glutaminase activity"/>
    <property type="evidence" value="ECO:0007669"/>
    <property type="project" value="InterPro"/>
</dbReference>
<dbReference type="Proteomes" id="UP000197768">
    <property type="component" value="Unassembled WGS sequence"/>
</dbReference>
<dbReference type="GO" id="GO:0005524">
    <property type="term" value="F:ATP binding"/>
    <property type="evidence" value="ECO:0007669"/>
    <property type="project" value="UniProtKB-KW"/>
</dbReference>
<dbReference type="EMBL" id="MTCZ01000006">
    <property type="protein sequence ID" value="OWP85158.1"/>
    <property type="molecule type" value="Genomic_DNA"/>
</dbReference>
<dbReference type="NCBIfam" id="TIGR00552">
    <property type="entry name" value="nadE"/>
    <property type="match status" value="1"/>
</dbReference>
<comment type="similarity">
    <text evidence="6">Belongs to the NAD synthetase family.</text>
</comment>
<dbReference type="UniPathway" id="UPA00253"/>
<evidence type="ECO:0000256" key="3">
    <source>
        <dbReference type="ARBA" id="ARBA00022741"/>
    </source>
</evidence>
<dbReference type="GO" id="GO:0005737">
    <property type="term" value="C:cytoplasm"/>
    <property type="evidence" value="ECO:0007669"/>
    <property type="project" value="InterPro"/>
</dbReference>
<comment type="catalytic activity">
    <reaction evidence="7">
        <text>deamido-NAD(+) + NH4(+) + ATP = AMP + diphosphate + NAD(+) + H(+)</text>
        <dbReference type="Rhea" id="RHEA:21188"/>
        <dbReference type="ChEBI" id="CHEBI:15378"/>
        <dbReference type="ChEBI" id="CHEBI:28938"/>
        <dbReference type="ChEBI" id="CHEBI:30616"/>
        <dbReference type="ChEBI" id="CHEBI:33019"/>
        <dbReference type="ChEBI" id="CHEBI:57540"/>
        <dbReference type="ChEBI" id="CHEBI:58437"/>
        <dbReference type="ChEBI" id="CHEBI:456215"/>
        <dbReference type="EC" id="6.3.1.5"/>
    </reaction>
</comment>
<sequence length="268" mass="29830">MQKISTLNAEKVNKHIVNWLKEYAIKAGVKGFVVGISGGIDSALTSTLCAQTGLTTLCVEMPIHQAESHVNRAYEHINMLKQKFSNVLDTQINMTPIFESFKNEVPISENEDKLHLAFANTRSRLRMVSLYYLAGLNNLLVAGTGNKVEDFGVGFFTKYGDGGVDISPIADLLKSDVRTLASYVGVPESILNAKPTDGLFGDDRSDEDQLGANYDELEWAMKQLENGKNSNDFEGREKEVFKIYLRLNTINQHKMNPIPVCIIPNELK</sequence>
<evidence type="ECO:0000256" key="4">
    <source>
        <dbReference type="ARBA" id="ARBA00022840"/>
    </source>
</evidence>
<dbReference type="InterPro" id="IPR003694">
    <property type="entry name" value="NAD_synthase"/>
</dbReference>
<dbReference type="InterPro" id="IPR014729">
    <property type="entry name" value="Rossmann-like_a/b/a_fold"/>
</dbReference>
<organism evidence="10 11">
    <name type="scientific">Flavobacterium davisii</name>
    <dbReference type="NCBI Taxonomy" id="2906077"/>
    <lineage>
        <taxon>Bacteria</taxon>
        <taxon>Pseudomonadati</taxon>
        <taxon>Bacteroidota</taxon>
        <taxon>Flavobacteriia</taxon>
        <taxon>Flavobacteriales</taxon>
        <taxon>Flavobacteriaceae</taxon>
        <taxon>Flavobacterium</taxon>
    </lineage>
</organism>
<protein>
    <recommendedName>
        <fullName evidence="7">NH(3)-dependent NAD(+) synthetase</fullName>
        <ecNumber evidence="7">6.3.1.5</ecNumber>
    </recommendedName>
</protein>
<dbReference type="Pfam" id="PF02540">
    <property type="entry name" value="NAD_synthase"/>
    <property type="match status" value="1"/>
</dbReference>
<dbReference type="Gene3D" id="3.40.50.620">
    <property type="entry name" value="HUPs"/>
    <property type="match status" value="1"/>
</dbReference>
<reference evidence="10 11" key="1">
    <citation type="journal article" date="2017" name="Infect. Genet. Evol.">
        <title>Comparative genome analysis of fish pathogen Flavobacterium columnare reveals extensive sequence diversity within the species.</title>
        <authorList>
            <person name="Kayansamruaj P."/>
            <person name="Dong H.T."/>
            <person name="Hirono I."/>
            <person name="Kondo H."/>
            <person name="Senapin S."/>
            <person name="Rodkhum C."/>
        </authorList>
    </citation>
    <scope>NUCLEOTIDE SEQUENCE [LARGE SCALE GENOMIC DNA]</scope>
    <source>
        <strain evidence="10 11">1215</strain>
    </source>
</reference>
<evidence type="ECO:0000256" key="7">
    <source>
        <dbReference type="RuleBase" id="RU003812"/>
    </source>
</evidence>
<gene>
    <name evidence="9" type="primary">nadE</name>
    <name evidence="10" type="ORF">BWK59_01510</name>
    <name evidence="9" type="ORF">V3Q77_05460</name>
</gene>
<keyword evidence="3 6" id="KW-0547">Nucleotide-binding</keyword>
<proteinExistence type="inferred from homology"/>
<evidence type="ECO:0000313" key="10">
    <source>
        <dbReference type="EMBL" id="OWP85158.1"/>
    </source>
</evidence>
<evidence type="ECO:0000313" key="11">
    <source>
        <dbReference type="Proteomes" id="UP000197768"/>
    </source>
</evidence>
<evidence type="ECO:0000313" key="9">
    <source>
        <dbReference type="EMBL" id="MFK7049334.1"/>
    </source>
</evidence>
<keyword evidence="2 6" id="KW-0436">Ligase</keyword>
<evidence type="ECO:0000256" key="5">
    <source>
        <dbReference type="ARBA" id="ARBA00023027"/>
    </source>
</evidence>
<comment type="pathway">
    <text evidence="1">Cofactor biosynthesis; NAD(+) biosynthesis.</text>
</comment>
<dbReference type="PANTHER" id="PTHR23090:SF9">
    <property type="entry name" value="GLUTAMINE-DEPENDENT NAD(+) SYNTHETASE"/>
    <property type="match status" value="1"/>
</dbReference>
<dbReference type="RefSeq" id="WP_088390365.1">
    <property type="nucleotide sequence ID" value="NZ_CP067378.1"/>
</dbReference>
<evidence type="ECO:0000256" key="6">
    <source>
        <dbReference type="RuleBase" id="RU003811"/>
    </source>
</evidence>
<keyword evidence="4 6" id="KW-0067">ATP-binding</keyword>
<keyword evidence="12" id="KW-1185">Reference proteome</keyword>
<comment type="caution">
    <text evidence="10">The sequence shown here is derived from an EMBL/GenBank/DDBJ whole genome shotgun (WGS) entry which is preliminary data.</text>
</comment>
<reference evidence="9 12" key="2">
    <citation type="submission" date="2024-02" db="EMBL/GenBank/DDBJ databases">
        <title>Comparative Genomic Analysis of Flavobacterium Species Causing Columnaris Disease of Freshwater Fish in Thailand: Insights into Virulence and Resistance Mechanisms.</title>
        <authorList>
            <person name="Nguyen D."/>
            <person name="Chokmangmeepisarn P."/>
            <person name="Khianchaikhan K."/>
            <person name="Morishita M."/>
            <person name="Bunnoy A."/>
            <person name="Rodkhum C."/>
        </authorList>
    </citation>
    <scope>NUCLEOTIDE SEQUENCE [LARGE SCALE GENOMIC DNA]</scope>
    <source>
        <strain evidence="9 12">KCRT2007</strain>
    </source>
</reference>
<dbReference type="Proteomes" id="UP001621813">
    <property type="component" value="Unassembled WGS sequence"/>
</dbReference>
<dbReference type="GO" id="GO:0009435">
    <property type="term" value="P:NAD+ biosynthetic process"/>
    <property type="evidence" value="ECO:0007669"/>
    <property type="project" value="UniProtKB-UniPathway"/>
</dbReference>
<dbReference type="CDD" id="cd00553">
    <property type="entry name" value="NAD_synthase"/>
    <property type="match status" value="1"/>
</dbReference>
<dbReference type="EC" id="6.3.1.5" evidence="7"/>
<dbReference type="GO" id="GO:0008795">
    <property type="term" value="F:NAD+ synthase activity"/>
    <property type="evidence" value="ECO:0007669"/>
    <property type="project" value="UniProtKB-EC"/>
</dbReference>
<dbReference type="GO" id="GO:0003952">
    <property type="term" value="F:NAD+ synthase (glutamine-hydrolyzing) activity"/>
    <property type="evidence" value="ECO:0007669"/>
    <property type="project" value="InterPro"/>
</dbReference>
<dbReference type="AlphaFoldDB" id="A0A246GLA9"/>
<keyword evidence="5 6" id="KW-0520">NAD</keyword>
<evidence type="ECO:0000259" key="8">
    <source>
        <dbReference type="Pfam" id="PF02540"/>
    </source>
</evidence>
<evidence type="ECO:0000256" key="1">
    <source>
        <dbReference type="ARBA" id="ARBA00004790"/>
    </source>
</evidence>
<accession>A0A246GLA9</accession>
<dbReference type="PANTHER" id="PTHR23090">
    <property type="entry name" value="NH 3 /GLUTAMINE-DEPENDENT NAD + SYNTHETASE"/>
    <property type="match status" value="1"/>
</dbReference>
<dbReference type="InterPro" id="IPR022310">
    <property type="entry name" value="NAD/GMP_synthase"/>
</dbReference>